<dbReference type="SUPFAM" id="SSF53597">
    <property type="entry name" value="Dihydrofolate reductase-like"/>
    <property type="match status" value="1"/>
</dbReference>
<comment type="similarity">
    <text evidence="3">Belongs to the HTP reductase family.</text>
</comment>
<dbReference type="GO" id="GO:0009231">
    <property type="term" value="P:riboflavin biosynthetic process"/>
    <property type="evidence" value="ECO:0007669"/>
    <property type="project" value="UniProtKB-KW"/>
</dbReference>
<organism evidence="14 15">
    <name type="scientific">Schizosaccharomyces cryophilus (strain OY26 / ATCC MYA-4695 / CBS 11777 / NBRC 106824 / NRRL Y48691)</name>
    <name type="common">Fission yeast</name>
    <dbReference type="NCBI Taxonomy" id="653667"/>
    <lineage>
        <taxon>Eukaryota</taxon>
        <taxon>Fungi</taxon>
        <taxon>Dikarya</taxon>
        <taxon>Ascomycota</taxon>
        <taxon>Taphrinomycotina</taxon>
        <taxon>Schizosaccharomycetes</taxon>
        <taxon>Schizosaccharomycetales</taxon>
        <taxon>Schizosaccharomycetaceae</taxon>
        <taxon>Schizosaccharomyces</taxon>
    </lineage>
</organism>
<protein>
    <recommendedName>
        <fullName evidence="5">2,5-diamino-6-ribosylamino-4(3H)-pyrimidinone 5'-phosphate reductase</fullName>
        <ecNumber evidence="4">1.1.1.302</ecNumber>
    </recommendedName>
    <alternativeName>
        <fullName evidence="10">2,5-diamino-6-(5-phospho-D-ribosylamino)pyrimidin-4(3H)-one reductase</fullName>
    </alternativeName>
    <alternativeName>
        <fullName evidence="9">2,5-diamino-6-ribitylamino-4(3H)-pyrimidinone 5'-phosphate synthase</fullName>
    </alternativeName>
</protein>
<name>S9W6Z1_SCHCR</name>
<evidence type="ECO:0000256" key="9">
    <source>
        <dbReference type="ARBA" id="ARBA00030073"/>
    </source>
</evidence>
<dbReference type="InterPro" id="IPR050765">
    <property type="entry name" value="Riboflavin_Biosynth_HTPR"/>
</dbReference>
<dbReference type="PANTHER" id="PTHR38011">
    <property type="entry name" value="DIHYDROFOLATE REDUCTASE FAMILY PROTEIN (AFU_ORTHOLOGUE AFUA_8G06820)"/>
    <property type="match status" value="1"/>
</dbReference>
<dbReference type="Gene3D" id="3.40.430.10">
    <property type="entry name" value="Dihydrofolate Reductase, subunit A"/>
    <property type="match status" value="1"/>
</dbReference>
<evidence type="ECO:0000256" key="6">
    <source>
        <dbReference type="ARBA" id="ARBA00022619"/>
    </source>
</evidence>
<dbReference type="GO" id="GO:0008703">
    <property type="term" value="F:5-amino-6-(5-phosphoribosylamino)uracil reductase activity"/>
    <property type="evidence" value="ECO:0007669"/>
    <property type="project" value="InterPro"/>
</dbReference>
<dbReference type="EC" id="1.1.1.302" evidence="4"/>
<dbReference type="InterPro" id="IPR002734">
    <property type="entry name" value="RibDG_C"/>
</dbReference>
<sequence>MELKPAIFPYEKKNHVLLTWAQSMNGQIGYKTPTLNTVKEEDGYIRGQLKISCKESFHMTHGLRASFDAIMVGSGTVRNDNPSLTCRYPHPEDPRCLAPLHMQPIPIIIDSQLSLDYASLKVMDLARRRLTKAPWIVVAPSVLQKKTTDARLQERWNCIEDHGGRVFVRDQECPENWKDYVSLEKLQSSGASRIMVEGGANLLKRAFDSNAFDSLIVTIAPKVFSSEETTGISYLHNLNMNGALWIPCGTDILLTTYKQFPIELLQAE</sequence>
<accession>S9W6Z1</accession>
<dbReference type="AlphaFoldDB" id="S9W6Z1"/>
<keyword evidence="15" id="KW-1185">Reference proteome</keyword>
<evidence type="ECO:0000256" key="11">
    <source>
        <dbReference type="ARBA" id="ARBA00047550"/>
    </source>
</evidence>
<dbReference type="InterPro" id="IPR024072">
    <property type="entry name" value="DHFR-like_dom_sf"/>
</dbReference>
<dbReference type="eggNOG" id="ENOG502RZWZ">
    <property type="taxonomic scope" value="Eukaryota"/>
</dbReference>
<dbReference type="Proteomes" id="UP000015464">
    <property type="component" value="Unassembled WGS sequence"/>
</dbReference>
<keyword evidence="8" id="KW-0560">Oxidoreductase</keyword>
<evidence type="ECO:0000313" key="14">
    <source>
        <dbReference type="EMBL" id="EPY53650.1"/>
    </source>
</evidence>
<keyword evidence="6" id="KW-0686">Riboflavin biosynthesis</keyword>
<evidence type="ECO:0000256" key="3">
    <source>
        <dbReference type="ARBA" id="ARBA00009723"/>
    </source>
</evidence>
<evidence type="ECO:0000256" key="4">
    <source>
        <dbReference type="ARBA" id="ARBA00012851"/>
    </source>
</evidence>
<evidence type="ECO:0000256" key="2">
    <source>
        <dbReference type="ARBA" id="ARBA00005104"/>
    </source>
</evidence>
<dbReference type="OMA" id="ERWNCIE"/>
<evidence type="ECO:0000256" key="7">
    <source>
        <dbReference type="ARBA" id="ARBA00022857"/>
    </source>
</evidence>
<comment type="catalytic activity">
    <reaction evidence="12">
        <text>2,5-diamino-6-(1-D-ribitylamino)pyrimidin-4(3H)-one 5'-phosphate + NADP(+) = 2,5-diamino-6-(1-D-ribosylamino)pyrimidin-4(3H)-one 5'-phosphate + NADPH + H(+)</text>
        <dbReference type="Rhea" id="RHEA:27278"/>
        <dbReference type="ChEBI" id="CHEBI:15378"/>
        <dbReference type="ChEBI" id="CHEBI:57783"/>
        <dbReference type="ChEBI" id="CHEBI:58349"/>
        <dbReference type="ChEBI" id="CHEBI:58890"/>
        <dbReference type="ChEBI" id="CHEBI:59545"/>
        <dbReference type="EC" id="1.1.1.302"/>
    </reaction>
</comment>
<dbReference type="Pfam" id="PF01872">
    <property type="entry name" value="RibD_C"/>
    <property type="match status" value="1"/>
</dbReference>
<comment type="catalytic activity">
    <reaction evidence="11">
        <text>2,5-diamino-6-(1-D-ribitylamino)pyrimidin-4(3H)-one 5'-phosphate + NAD(+) = 2,5-diamino-6-(1-D-ribosylamino)pyrimidin-4(3H)-one 5'-phosphate + NADH + H(+)</text>
        <dbReference type="Rhea" id="RHEA:27274"/>
        <dbReference type="ChEBI" id="CHEBI:15378"/>
        <dbReference type="ChEBI" id="CHEBI:57540"/>
        <dbReference type="ChEBI" id="CHEBI:57945"/>
        <dbReference type="ChEBI" id="CHEBI:58890"/>
        <dbReference type="ChEBI" id="CHEBI:59545"/>
        <dbReference type="EC" id="1.1.1.302"/>
    </reaction>
</comment>
<dbReference type="RefSeq" id="XP_013021229.1">
    <property type="nucleotide sequence ID" value="XM_013165775.1"/>
</dbReference>
<dbReference type="GeneID" id="25037435"/>
<evidence type="ECO:0000256" key="12">
    <source>
        <dbReference type="ARBA" id="ARBA00049020"/>
    </source>
</evidence>
<evidence type="ECO:0000313" key="15">
    <source>
        <dbReference type="Proteomes" id="UP000015464"/>
    </source>
</evidence>
<proteinExistence type="inferred from homology"/>
<dbReference type="EMBL" id="KE546988">
    <property type="protein sequence ID" value="EPY53650.1"/>
    <property type="molecule type" value="Genomic_DNA"/>
</dbReference>
<evidence type="ECO:0000256" key="1">
    <source>
        <dbReference type="ARBA" id="ARBA00003555"/>
    </source>
</evidence>
<evidence type="ECO:0000259" key="13">
    <source>
        <dbReference type="Pfam" id="PF01872"/>
    </source>
</evidence>
<comment type="function">
    <text evidence="1">Catalyzes an early step in riboflavin biosynthesis, the NADPH-dependent reduction of the ribose side chain of 2,5-diamino-6-ribosylamino-4(3H)-pyrimidinone 5'-phosphate, yielding 2,5-diamino-6-ribitylamino-4(3H)-pyrimidinone 5'-phosphate.</text>
</comment>
<gene>
    <name evidence="14" type="ORF">SPOG_03116</name>
</gene>
<dbReference type="STRING" id="653667.S9W6Z1"/>
<feature type="domain" description="Bacterial bifunctional deaminase-reductase C-terminal" evidence="13">
    <location>
        <begin position="16"/>
        <end position="226"/>
    </location>
</feature>
<evidence type="ECO:0000256" key="10">
    <source>
        <dbReference type="ARBA" id="ARBA00031630"/>
    </source>
</evidence>
<comment type="pathway">
    <text evidence="2">Cofactor biosynthesis; riboflavin biosynthesis.</text>
</comment>
<reference evidence="14 15" key="1">
    <citation type="journal article" date="2011" name="Science">
        <title>Comparative functional genomics of the fission yeasts.</title>
        <authorList>
            <person name="Rhind N."/>
            <person name="Chen Z."/>
            <person name="Yassour M."/>
            <person name="Thompson D.A."/>
            <person name="Haas B.J."/>
            <person name="Habib N."/>
            <person name="Wapinski I."/>
            <person name="Roy S."/>
            <person name="Lin M.F."/>
            <person name="Heiman D.I."/>
            <person name="Young S.K."/>
            <person name="Furuya K."/>
            <person name="Guo Y."/>
            <person name="Pidoux A."/>
            <person name="Chen H.M."/>
            <person name="Robbertse B."/>
            <person name="Goldberg J.M."/>
            <person name="Aoki K."/>
            <person name="Bayne E.H."/>
            <person name="Berlin A.M."/>
            <person name="Desjardins C.A."/>
            <person name="Dobbs E."/>
            <person name="Dukaj L."/>
            <person name="Fan L."/>
            <person name="FitzGerald M.G."/>
            <person name="French C."/>
            <person name="Gujja S."/>
            <person name="Hansen K."/>
            <person name="Keifenheim D."/>
            <person name="Levin J.Z."/>
            <person name="Mosher R.A."/>
            <person name="Mueller C.A."/>
            <person name="Pfiffner J."/>
            <person name="Priest M."/>
            <person name="Russ C."/>
            <person name="Smialowska A."/>
            <person name="Swoboda P."/>
            <person name="Sykes S.M."/>
            <person name="Vaughn M."/>
            <person name="Vengrova S."/>
            <person name="Yoder R."/>
            <person name="Zeng Q."/>
            <person name="Allshire R."/>
            <person name="Baulcombe D."/>
            <person name="Birren B.W."/>
            <person name="Brown W."/>
            <person name="Ekwall K."/>
            <person name="Kellis M."/>
            <person name="Leatherwood J."/>
            <person name="Levin H."/>
            <person name="Margalit H."/>
            <person name="Martienssen R."/>
            <person name="Nieduszynski C.A."/>
            <person name="Spatafora J.W."/>
            <person name="Friedman N."/>
            <person name="Dalgaard J.Z."/>
            <person name="Baumann P."/>
            <person name="Niki H."/>
            <person name="Regev A."/>
            <person name="Nusbaum C."/>
        </authorList>
    </citation>
    <scope>NUCLEOTIDE SEQUENCE [LARGE SCALE GENOMIC DNA]</scope>
    <source>
        <strain evidence="15">OY26 / ATCC MYA-4695 / CBS 11777 / NBRC 106824 / NRRL Y48691</strain>
    </source>
</reference>
<dbReference type="HOGENOM" id="CLU_036590_6_0_1"/>
<dbReference type="OrthoDB" id="5432at2759"/>
<keyword evidence="7" id="KW-0521">NADP</keyword>
<evidence type="ECO:0000256" key="8">
    <source>
        <dbReference type="ARBA" id="ARBA00023002"/>
    </source>
</evidence>
<dbReference type="PANTHER" id="PTHR38011:SF7">
    <property type="entry name" value="2,5-DIAMINO-6-RIBOSYLAMINO-4(3H)-PYRIMIDINONE 5'-PHOSPHATE REDUCTASE"/>
    <property type="match status" value="1"/>
</dbReference>
<evidence type="ECO:0000256" key="5">
    <source>
        <dbReference type="ARBA" id="ARBA00015035"/>
    </source>
</evidence>